<dbReference type="CDD" id="cd02064">
    <property type="entry name" value="FAD_synthetase_N"/>
    <property type="match status" value="1"/>
</dbReference>
<proteinExistence type="inferred from homology"/>
<dbReference type="InterPro" id="IPR015865">
    <property type="entry name" value="Riboflavin_kinase_bac/euk"/>
</dbReference>
<keyword evidence="6 14" id="KW-0548">Nucleotidyltransferase</keyword>
<evidence type="ECO:0000256" key="1">
    <source>
        <dbReference type="ARBA" id="ARBA00004726"/>
    </source>
</evidence>
<evidence type="ECO:0000256" key="4">
    <source>
        <dbReference type="ARBA" id="ARBA00022643"/>
    </source>
</evidence>
<keyword evidence="8 14" id="KW-0418">Kinase</keyword>
<dbReference type="SUPFAM" id="SSF82114">
    <property type="entry name" value="Riboflavin kinase-like"/>
    <property type="match status" value="1"/>
</dbReference>
<evidence type="ECO:0000256" key="12">
    <source>
        <dbReference type="ARBA" id="ARBA00047880"/>
    </source>
</evidence>
<sequence length="305" mass="33157">MRITLLPDAEHRPRHVAVGEFDGVHVGHREVIRGADTVLTFEPHPRAVVAPDAAPKLLTSLEVKADLIAGLGVSELVVIPFDAEVAAQTAPDFVRDTLIERLGATTVSVGENFRFGYKAQGDPDLLRAQDAFETRVVPLVEFDGEIVSSTHIRGLVVAGNLAQANRSLGSPYQLRGTVVHGDARGRELGYPTANLVPDNALCYPGNGVYACRAAVREEGGAENGDGGWKWWPAATNVGVRPTFVTGRGVLVEAYLIGFEGDLYGRELRLTFLERLRGERRFDSVDALIEQMHEDVQETQVVSQRA</sequence>
<evidence type="ECO:0000256" key="5">
    <source>
        <dbReference type="ARBA" id="ARBA00022679"/>
    </source>
</evidence>
<evidence type="ECO:0000313" key="16">
    <source>
        <dbReference type="EMBL" id="CAA9470392.1"/>
    </source>
</evidence>
<comment type="pathway">
    <text evidence="1 14">Cofactor biosynthesis; FAD biosynthesis; FAD from FMN: step 1/1.</text>
</comment>
<dbReference type="InterPro" id="IPR023468">
    <property type="entry name" value="Riboflavin_kinase"/>
</dbReference>
<dbReference type="Pfam" id="PF01687">
    <property type="entry name" value="Flavokinase"/>
    <property type="match status" value="1"/>
</dbReference>
<evidence type="ECO:0000256" key="9">
    <source>
        <dbReference type="ARBA" id="ARBA00022827"/>
    </source>
</evidence>
<dbReference type="SMART" id="SM00904">
    <property type="entry name" value="Flavokinase"/>
    <property type="match status" value="1"/>
</dbReference>
<comment type="pathway">
    <text evidence="2 14">Cofactor biosynthesis; FMN biosynthesis; FMN from riboflavin (ATP route): step 1/1.</text>
</comment>
<evidence type="ECO:0000256" key="10">
    <source>
        <dbReference type="ARBA" id="ARBA00022840"/>
    </source>
</evidence>
<evidence type="ECO:0000256" key="7">
    <source>
        <dbReference type="ARBA" id="ARBA00022741"/>
    </source>
</evidence>
<keyword evidence="9 14" id="KW-0274">FAD</keyword>
<keyword evidence="5 14" id="KW-0808">Transferase</keyword>
<dbReference type="GO" id="GO:0006747">
    <property type="term" value="P:FAD biosynthetic process"/>
    <property type="evidence" value="ECO:0007669"/>
    <property type="project" value="UniProtKB-UniRule"/>
</dbReference>
<reference evidence="16" key="1">
    <citation type="submission" date="2020-02" db="EMBL/GenBank/DDBJ databases">
        <authorList>
            <person name="Meier V. D."/>
        </authorList>
    </citation>
    <scope>NUCLEOTIDE SEQUENCE</scope>
    <source>
        <strain evidence="16">AVDCRST_MAG30</strain>
    </source>
</reference>
<dbReference type="NCBIfam" id="TIGR00083">
    <property type="entry name" value="ribF"/>
    <property type="match status" value="1"/>
</dbReference>
<dbReference type="GO" id="GO:0008531">
    <property type="term" value="F:riboflavin kinase activity"/>
    <property type="evidence" value="ECO:0007669"/>
    <property type="project" value="UniProtKB-UniRule"/>
</dbReference>
<dbReference type="AlphaFoldDB" id="A0A6J4RCL8"/>
<dbReference type="PANTHER" id="PTHR22749">
    <property type="entry name" value="RIBOFLAVIN KINASE/FMN ADENYLYLTRANSFERASE"/>
    <property type="match status" value="1"/>
</dbReference>
<dbReference type="GO" id="GO:0009398">
    <property type="term" value="P:FMN biosynthetic process"/>
    <property type="evidence" value="ECO:0007669"/>
    <property type="project" value="UniProtKB-UniRule"/>
</dbReference>
<dbReference type="PANTHER" id="PTHR22749:SF6">
    <property type="entry name" value="RIBOFLAVIN KINASE"/>
    <property type="match status" value="1"/>
</dbReference>
<dbReference type="GO" id="GO:0003919">
    <property type="term" value="F:FMN adenylyltransferase activity"/>
    <property type="evidence" value="ECO:0007669"/>
    <property type="project" value="UniProtKB-UniRule"/>
</dbReference>
<organism evidence="16">
    <name type="scientific">uncultured Solirubrobacteraceae bacterium</name>
    <dbReference type="NCBI Taxonomy" id="1162706"/>
    <lineage>
        <taxon>Bacteria</taxon>
        <taxon>Bacillati</taxon>
        <taxon>Actinomycetota</taxon>
        <taxon>Thermoleophilia</taxon>
        <taxon>Solirubrobacterales</taxon>
        <taxon>Solirubrobacteraceae</taxon>
        <taxon>environmental samples</taxon>
    </lineage>
</organism>
<feature type="domain" description="Riboflavin kinase" evidence="15">
    <location>
        <begin position="167"/>
        <end position="303"/>
    </location>
</feature>
<dbReference type="GO" id="GO:0005524">
    <property type="term" value="F:ATP binding"/>
    <property type="evidence" value="ECO:0007669"/>
    <property type="project" value="UniProtKB-UniRule"/>
</dbReference>
<evidence type="ECO:0000256" key="3">
    <source>
        <dbReference type="ARBA" id="ARBA00022630"/>
    </source>
</evidence>
<comment type="catalytic activity">
    <reaction evidence="12 14">
        <text>riboflavin + ATP = FMN + ADP + H(+)</text>
        <dbReference type="Rhea" id="RHEA:14357"/>
        <dbReference type="ChEBI" id="CHEBI:15378"/>
        <dbReference type="ChEBI" id="CHEBI:30616"/>
        <dbReference type="ChEBI" id="CHEBI:57986"/>
        <dbReference type="ChEBI" id="CHEBI:58210"/>
        <dbReference type="ChEBI" id="CHEBI:456216"/>
        <dbReference type="EC" id="2.7.1.26"/>
    </reaction>
</comment>
<dbReference type="EC" id="2.7.1.26" evidence="14"/>
<keyword evidence="4 14" id="KW-0288">FMN</keyword>
<dbReference type="EC" id="2.7.7.2" evidence="14"/>
<keyword evidence="7 14" id="KW-0547">Nucleotide-binding</keyword>
<keyword evidence="10 14" id="KW-0067">ATP-binding</keyword>
<name>A0A6J4RCL8_9ACTN</name>
<dbReference type="GO" id="GO:0009231">
    <property type="term" value="P:riboflavin biosynthetic process"/>
    <property type="evidence" value="ECO:0007669"/>
    <property type="project" value="InterPro"/>
</dbReference>
<dbReference type="InterPro" id="IPR014729">
    <property type="entry name" value="Rossmann-like_a/b/a_fold"/>
</dbReference>
<evidence type="ECO:0000256" key="2">
    <source>
        <dbReference type="ARBA" id="ARBA00005201"/>
    </source>
</evidence>
<evidence type="ECO:0000259" key="15">
    <source>
        <dbReference type="SMART" id="SM00904"/>
    </source>
</evidence>
<dbReference type="SUPFAM" id="SSF52374">
    <property type="entry name" value="Nucleotidylyl transferase"/>
    <property type="match status" value="1"/>
</dbReference>
<evidence type="ECO:0000256" key="6">
    <source>
        <dbReference type="ARBA" id="ARBA00022695"/>
    </source>
</evidence>
<keyword evidence="3 14" id="KW-0285">Flavoprotein</keyword>
<comment type="catalytic activity">
    <reaction evidence="13 14">
        <text>FMN + ATP + H(+) = FAD + diphosphate</text>
        <dbReference type="Rhea" id="RHEA:17237"/>
        <dbReference type="ChEBI" id="CHEBI:15378"/>
        <dbReference type="ChEBI" id="CHEBI:30616"/>
        <dbReference type="ChEBI" id="CHEBI:33019"/>
        <dbReference type="ChEBI" id="CHEBI:57692"/>
        <dbReference type="ChEBI" id="CHEBI:58210"/>
        <dbReference type="EC" id="2.7.7.2"/>
    </reaction>
</comment>
<dbReference type="InterPro" id="IPR015864">
    <property type="entry name" value="FAD_synthase"/>
</dbReference>
<comment type="similarity">
    <text evidence="14">Belongs to the ribF family.</text>
</comment>
<dbReference type="InterPro" id="IPR002606">
    <property type="entry name" value="Riboflavin_kinase_bac"/>
</dbReference>
<accession>A0A6J4RCL8</accession>
<evidence type="ECO:0000256" key="13">
    <source>
        <dbReference type="ARBA" id="ARBA00049494"/>
    </source>
</evidence>
<dbReference type="UniPathway" id="UPA00276">
    <property type="reaction ID" value="UER00406"/>
</dbReference>
<dbReference type="Gene3D" id="3.40.50.620">
    <property type="entry name" value="HUPs"/>
    <property type="match status" value="1"/>
</dbReference>
<dbReference type="PIRSF" id="PIRSF004491">
    <property type="entry name" value="FAD_Synth"/>
    <property type="match status" value="1"/>
</dbReference>
<evidence type="ECO:0000256" key="11">
    <source>
        <dbReference type="ARBA" id="ARBA00023268"/>
    </source>
</evidence>
<dbReference type="NCBIfam" id="NF004160">
    <property type="entry name" value="PRK05627.1-3"/>
    <property type="match status" value="1"/>
</dbReference>
<evidence type="ECO:0000256" key="14">
    <source>
        <dbReference type="PIRNR" id="PIRNR004491"/>
    </source>
</evidence>
<gene>
    <name evidence="16" type="ORF">AVDCRST_MAG30-59</name>
</gene>
<evidence type="ECO:0000256" key="8">
    <source>
        <dbReference type="ARBA" id="ARBA00022777"/>
    </source>
</evidence>
<dbReference type="Gene3D" id="2.40.30.30">
    <property type="entry name" value="Riboflavin kinase-like"/>
    <property type="match status" value="1"/>
</dbReference>
<dbReference type="EMBL" id="CADCVS010000011">
    <property type="protein sequence ID" value="CAA9470392.1"/>
    <property type="molecule type" value="Genomic_DNA"/>
</dbReference>
<keyword evidence="11" id="KW-0511">Multifunctional enzyme</keyword>
<dbReference type="InterPro" id="IPR023465">
    <property type="entry name" value="Riboflavin_kinase_dom_sf"/>
</dbReference>
<protein>
    <recommendedName>
        <fullName evidence="14">Riboflavin biosynthesis protein</fullName>
    </recommendedName>
    <domain>
        <recommendedName>
            <fullName evidence="14">Riboflavin kinase</fullName>
            <ecNumber evidence="14">2.7.1.26</ecNumber>
        </recommendedName>
        <alternativeName>
            <fullName evidence="14">Flavokinase</fullName>
        </alternativeName>
    </domain>
    <domain>
        <recommendedName>
            <fullName evidence="14">FMN adenylyltransferase</fullName>
            <ecNumber evidence="14">2.7.7.2</ecNumber>
        </recommendedName>
        <alternativeName>
            <fullName evidence="14">FAD pyrophosphorylase</fullName>
        </alternativeName>
        <alternativeName>
            <fullName evidence="14">FAD synthase</fullName>
        </alternativeName>
    </domain>
</protein>
<dbReference type="Pfam" id="PF06574">
    <property type="entry name" value="FAD_syn"/>
    <property type="match status" value="1"/>
</dbReference>
<dbReference type="UniPathway" id="UPA00277">
    <property type="reaction ID" value="UER00407"/>
</dbReference>